<dbReference type="GO" id="GO:0016740">
    <property type="term" value="F:transferase activity"/>
    <property type="evidence" value="ECO:0007669"/>
    <property type="project" value="UniProtKB-KW"/>
</dbReference>
<proteinExistence type="predicted"/>
<organism evidence="2 3">
    <name type="scientific">Bilifractor porci</name>
    <dbReference type="NCBI Taxonomy" id="2606636"/>
    <lineage>
        <taxon>Bacteria</taxon>
        <taxon>Bacillati</taxon>
        <taxon>Bacillota</taxon>
        <taxon>Clostridia</taxon>
        <taxon>Lachnospirales</taxon>
        <taxon>Lachnospiraceae</taxon>
        <taxon>Bilifractor</taxon>
    </lineage>
</organism>
<feature type="region of interest" description="Disordered" evidence="1">
    <location>
        <begin position="407"/>
        <end position="431"/>
    </location>
</feature>
<evidence type="ECO:0000256" key="1">
    <source>
        <dbReference type="SAM" id="MobiDB-lite"/>
    </source>
</evidence>
<dbReference type="SUPFAM" id="SSF53756">
    <property type="entry name" value="UDP-Glycosyltransferase/glycogen phosphorylase"/>
    <property type="match status" value="1"/>
</dbReference>
<keyword evidence="2" id="KW-0808">Transferase</keyword>
<evidence type="ECO:0000313" key="3">
    <source>
        <dbReference type="Proteomes" id="UP000466864"/>
    </source>
</evidence>
<keyword evidence="3" id="KW-1185">Reference proteome</keyword>
<protein>
    <submittedName>
        <fullName evidence="2">Glycosyltransferase family 4 protein</fullName>
    </submittedName>
</protein>
<name>A0A7X2TPX7_9FIRM</name>
<dbReference type="RefSeq" id="WP_154458358.1">
    <property type="nucleotide sequence ID" value="NZ_VUMV01000006.1"/>
</dbReference>
<dbReference type="Gene3D" id="3.40.50.2000">
    <property type="entry name" value="Glycogen Phosphorylase B"/>
    <property type="match status" value="1"/>
</dbReference>
<gene>
    <name evidence="2" type="ORF">FYJ60_08985</name>
</gene>
<evidence type="ECO:0000313" key="2">
    <source>
        <dbReference type="EMBL" id="MST82448.1"/>
    </source>
</evidence>
<comment type="caution">
    <text evidence="2">The sequence shown here is derived from an EMBL/GenBank/DDBJ whole genome shotgun (WGS) entry which is preliminary data.</text>
</comment>
<accession>A0A7X2TPX7</accession>
<reference evidence="2 3" key="1">
    <citation type="submission" date="2019-08" db="EMBL/GenBank/DDBJ databases">
        <title>In-depth cultivation of the pig gut microbiome towards novel bacterial diversity and tailored functional studies.</title>
        <authorList>
            <person name="Wylensek D."/>
            <person name="Hitch T.C.A."/>
            <person name="Clavel T."/>
        </authorList>
    </citation>
    <scope>NUCLEOTIDE SEQUENCE [LARGE SCALE GENOMIC DNA]</scope>
    <source>
        <strain evidence="2 3">Oil+RF-744-WCA-WT-13</strain>
    </source>
</reference>
<sequence>MQIFIVTHSSTYDCRAEAAGEYFREKENQVQYIFSDFDHLRRTGRSASGTGKEADSGSVVYLPMRPYRKNLSARRLLSIRRFAGDAEQYLDGQLGTLQKSRGSAWVAENVVIWFLIPANSFVRAASVLKGRYGVRIILDVIDLWPESIPRPELQRLPPMRAWASLRDRYLDCADWIFTECSLYQKILRLPEKKTTVLPWFKDEPAGREITGTAAAGNASAEEPGTRLLQIAYLGAVNNIIDIGLITEFLRRLKELLRAEDRKLLLHLIGEGEHKQDFLRALAESEIPFRDHGAVYEEEQKKSILRQCSFGLNFMKPSVRVGLTMKSIDYLSFGIPILNTIPDDTWELVNREKIGVNVDRTHPERAVQAVAEISGDPEEWKTMHVRARKTFEKNFTRRAFRQILDRTAAGWPDTPDGVPPLRKSFPGQADEE</sequence>
<dbReference type="Proteomes" id="UP000466864">
    <property type="component" value="Unassembled WGS sequence"/>
</dbReference>
<dbReference type="AlphaFoldDB" id="A0A7X2TPX7"/>
<dbReference type="EMBL" id="VUMV01000006">
    <property type="protein sequence ID" value="MST82448.1"/>
    <property type="molecule type" value="Genomic_DNA"/>
</dbReference>